<dbReference type="AlphaFoldDB" id="A0A084TNZ2"/>
<dbReference type="PANTHER" id="PTHR34406">
    <property type="entry name" value="PROTEIN YCEI"/>
    <property type="match status" value="1"/>
</dbReference>
<gene>
    <name evidence="2" type="ORF">IA57_02000</name>
</gene>
<dbReference type="EMBL" id="JPFK01000002">
    <property type="protein sequence ID" value="KFB02428.1"/>
    <property type="molecule type" value="Genomic_DNA"/>
</dbReference>
<dbReference type="RefSeq" id="WP_036118551.1">
    <property type="nucleotide sequence ID" value="NZ_BMET01000002.1"/>
</dbReference>
<evidence type="ECO:0000313" key="2">
    <source>
        <dbReference type="EMBL" id="KFB02428.1"/>
    </source>
</evidence>
<keyword evidence="3" id="KW-1185">Reference proteome</keyword>
<dbReference type="eggNOG" id="COG2353">
    <property type="taxonomic scope" value="Bacteria"/>
</dbReference>
<evidence type="ECO:0000259" key="1">
    <source>
        <dbReference type="SMART" id="SM00867"/>
    </source>
</evidence>
<dbReference type="InterPro" id="IPR007372">
    <property type="entry name" value="Lipid/polyisoprenoid-bd_YceI"/>
</dbReference>
<dbReference type="Gene3D" id="2.40.128.110">
    <property type="entry name" value="Lipid/polyisoprenoid-binding, YceI-like"/>
    <property type="match status" value="1"/>
</dbReference>
<protein>
    <recommendedName>
        <fullName evidence="1">Lipid/polyisoprenoid-binding YceI-like domain-containing protein</fullName>
    </recommendedName>
</protein>
<dbReference type="Pfam" id="PF04264">
    <property type="entry name" value="YceI"/>
    <property type="match status" value="1"/>
</dbReference>
<organism evidence="2 3">
    <name type="scientific">Mangrovimonas yunxiaonensis</name>
    <dbReference type="NCBI Taxonomy" id="1197477"/>
    <lineage>
        <taxon>Bacteria</taxon>
        <taxon>Pseudomonadati</taxon>
        <taxon>Bacteroidota</taxon>
        <taxon>Flavobacteriia</taxon>
        <taxon>Flavobacteriales</taxon>
        <taxon>Flavobacteriaceae</taxon>
        <taxon>Mangrovimonas</taxon>
    </lineage>
</organism>
<reference evidence="2 3" key="1">
    <citation type="journal article" date="2014" name="Genome Announc.">
        <title>Draft Genome Sequence of the Algicidal Bacterium Mangrovimonas yunxiaonensis Strain LY01.</title>
        <authorList>
            <person name="Li Y."/>
            <person name="Zhu H."/>
            <person name="Li C."/>
            <person name="Zhang H."/>
            <person name="Chen Z."/>
            <person name="Zheng W."/>
            <person name="Xu H."/>
            <person name="Zheng T."/>
        </authorList>
    </citation>
    <scope>NUCLEOTIDE SEQUENCE [LARGE SCALE GENOMIC DNA]</scope>
    <source>
        <strain evidence="2 3">LY01</strain>
    </source>
</reference>
<dbReference type="Proteomes" id="UP000028521">
    <property type="component" value="Unassembled WGS sequence"/>
</dbReference>
<sequence length="192" mass="21080">MAQLKFIRVLVAVVLFGLVMPLDLVAQNFTVDNQKSTLKVLGTSSLHDWEINAEKQSGSLQIEAGDLLTIQTLKMTFDVNALKSGKSAMDKNTRNALNYDDYKTITFNFSKLKSSKKEGNFYNVVVVGDLTIAGSKKAIELPLRLEKSNGVVTLTGKKALKMTTFNIEPPTALLGSIKTGDDITIKFNTVFN</sequence>
<comment type="caution">
    <text evidence="2">The sequence shown here is derived from an EMBL/GenBank/DDBJ whole genome shotgun (WGS) entry which is preliminary data.</text>
</comment>
<dbReference type="SMART" id="SM00867">
    <property type="entry name" value="YceI"/>
    <property type="match status" value="1"/>
</dbReference>
<accession>A0A084TNZ2</accession>
<proteinExistence type="predicted"/>
<name>A0A084TNZ2_9FLAO</name>
<dbReference type="PANTHER" id="PTHR34406:SF1">
    <property type="entry name" value="PROTEIN YCEI"/>
    <property type="match status" value="1"/>
</dbReference>
<dbReference type="STRING" id="1197477.IA57_02000"/>
<dbReference type="InterPro" id="IPR036761">
    <property type="entry name" value="TTHA0802/YceI-like_sf"/>
</dbReference>
<reference evidence="3" key="2">
    <citation type="submission" date="2014-07" db="EMBL/GenBank/DDBJ databases">
        <title>Genome sequence of Mangrovimonas yunxiaonensis.</title>
        <authorList>
            <person name="Li Y."/>
            <person name="Zheng T."/>
        </authorList>
    </citation>
    <scope>NUCLEOTIDE SEQUENCE [LARGE SCALE GENOMIC DNA]</scope>
    <source>
        <strain evidence="3">LY01</strain>
    </source>
</reference>
<feature type="domain" description="Lipid/polyisoprenoid-binding YceI-like" evidence="1">
    <location>
        <begin position="28"/>
        <end position="192"/>
    </location>
</feature>
<dbReference type="OrthoDB" id="9794147at2"/>
<evidence type="ECO:0000313" key="3">
    <source>
        <dbReference type="Proteomes" id="UP000028521"/>
    </source>
</evidence>
<dbReference type="SUPFAM" id="SSF101874">
    <property type="entry name" value="YceI-like"/>
    <property type="match status" value="1"/>
</dbReference>